<keyword evidence="3" id="KW-1185">Reference proteome</keyword>
<dbReference type="EMBL" id="BOQN01000096">
    <property type="protein sequence ID" value="GIM95674.1"/>
    <property type="molecule type" value="Genomic_DNA"/>
</dbReference>
<name>A0A919W5K2_9ACTN</name>
<organism evidence="2 3">
    <name type="scientific">Paractinoplanes toevensis</name>
    <dbReference type="NCBI Taxonomy" id="571911"/>
    <lineage>
        <taxon>Bacteria</taxon>
        <taxon>Bacillati</taxon>
        <taxon>Actinomycetota</taxon>
        <taxon>Actinomycetes</taxon>
        <taxon>Micromonosporales</taxon>
        <taxon>Micromonosporaceae</taxon>
        <taxon>Paractinoplanes</taxon>
    </lineage>
</organism>
<evidence type="ECO:0000256" key="1">
    <source>
        <dbReference type="SAM" id="MobiDB-lite"/>
    </source>
</evidence>
<protein>
    <submittedName>
        <fullName evidence="2">Uncharacterized protein</fullName>
    </submittedName>
</protein>
<sequence>MRPACDALGSTTGSKRSPPAAKPGRSPADAGAPDPIVRADVRPLARVCAYQRADGQRTDGHADSTHRSKGGSTITAEESADERRNRSIRTRKTRKVKNDQLKTSQDVPTANQARGRTVACRKTRSRQSMIRRELHVDEDLLARALAIIAADLVGDREQKERPDA</sequence>
<feature type="compositionally biased region" description="Basic and acidic residues" evidence="1">
    <location>
        <begin position="54"/>
        <end position="66"/>
    </location>
</feature>
<reference evidence="2 3" key="1">
    <citation type="submission" date="2021-03" db="EMBL/GenBank/DDBJ databases">
        <title>Whole genome shotgun sequence of Actinoplanes toevensis NBRC 105298.</title>
        <authorList>
            <person name="Komaki H."/>
            <person name="Tamura T."/>
        </authorList>
    </citation>
    <scope>NUCLEOTIDE SEQUENCE [LARGE SCALE GENOMIC DNA]</scope>
    <source>
        <strain evidence="2 3">NBRC 105298</strain>
    </source>
</reference>
<feature type="compositionally biased region" description="Basic residues" evidence="1">
    <location>
        <begin position="86"/>
        <end position="95"/>
    </location>
</feature>
<evidence type="ECO:0000313" key="3">
    <source>
        <dbReference type="Proteomes" id="UP000677082"/>
    </source>
</evidence>
<evidence type="ECO:0000313" key="2">
    <source>
        <dbReference type="EMBL" id="GIM95674.1"/>
    </source>
</evidence>
<dbReference type="Proteomes" id="UP000677082">
    <property type="component" value="Unassembled WGS sequence"/>
</dbReference>
<accession>A0A919W5K2</accession>
<dbReference type="AlphaFoldDB" id="A0A919W5K2"/>
<proteinExistence type="predicted"/>
<feature type="compositionally biased region" description="Polar residues" evidence="1">
    <location>
        <begin position="101"/>
        <end position="114"/>
    </location>
</feature>
<comment type="caution">
    <text evidence="2">The sequence shown here is derived from an EMBL/GenBank/DDBJ whole genome shotgun (WGS) entry which is preliminary data.</text>
</comment>
<gene>
    <name evidence="2" type="ORF">Ato02nite_074670</name>
</gene>
<feature type="region of interest" description="Disordered" evidence="1">
    <location>
        <begin position="1"/>
        <end position="115"/>
    </location>
</feature>